<proteinExistence type="predicted"/>
<sequence>MGLAVYEFSTELVKYMHSYKNRAQQRLFVLFKDADGEVRFKYNGLLRFAHPMTARITDMLELHTAFIPMSADEKMNGFRVFRDDEGERRQRIDELSDWTMCKDWIISESSRTALCLEIPPVYVKLVPGLIQELKTLRRVADPGHDRTLAEQLRVIKEKACAALISDEFLESDLERLVVSYLREDKKSRPPEYANIELQDARDLAKMRQSVVDEVVSILSSVHPKIEEDLAALCNIDDKPRRGFTFVVHNFGVKNGGKDPVHPDKRTVVSNVGGSRISIPDENSSVFDDAASVASHQSSMRAPSISSSISTRRSRVAAPSRRGKKGSRTDVLQLPPADESIIDPEEDDFLDDMSERSSVAGSGVSRAGRPHVPNKRFCGD</sequence>
<evidence type="ECO:0008006" key="4">
    <source>
        <dbReference type="Google" id="ProtNLM"/>
    </source>
</evidence>
<feature type="region of interest" description="Disordered" evidence="1">
    <location>
        <begin position="290"/>
        <end position="379"/>
    </location>
</feature>
<name>A0AAV5W0W1_9BILA</name>
<feature type="compositionally biased region" description="Low complexity" evidence="1">
    <location>
        <begin position="290"/>
        <end position="310"/>
    </location>
</feature>
<feature type="compositionally biased region" description="Low complexity" evidence="1">
    <location>
        <begin position="355"/>
        <end position="366"/>
    </location>
</feature>
<dbReference type="Proteomes" id="UP001432322">
    <property type="component" value="Unassembled WGS sequence"/>
</dbReference>
<comment type="caution">
    <text evidence="2">The sequence shown here is derived from an EMBL/GenBank/DDBJ whole genome shotgun (WGS) entry which is preliminary data.</text>
</comment>
<accession>A0AAV5W0W1</accession>
<dbReference type="EMBL" id="BTSY01000004">
    <property type="protein sequence ID" value="GMT24323.1"/>
    <property type="molecule type" value="Genomic_DNA"/>
</dbReference>
<dbReference type="AlphaFoldDB" id="A0AAV5W0W1"/>
<evidence type="ECO:0000313" key="3">
    <source>
        <dbReference type="Proteomes" id="UP001432322"/>
    </source>
</evidence>
<keyword evidence="3" id="KW-1185">Reference proteome</keyword>
<reference evidence="2" key="1">
    <citation type="submission" date="2023-10" db="EMBL/GenBank/DDBJ databases">
        <title>Genome assembly of Pristionchus species.</title>
        <authorList>
            <person name="Yoshida K."/>
            <person name="Sommer R.J."/>
        </authorList>
    </citation>
    <scope>NUCLEOTIDE SEQUENCE</scope>
    <source>
        <strain evidence="2">RS5133</strain>
    </source>
</reference>
<evidence type="ECO:0000313" key="2">
    <source>
        <dbReference type="EMBL" id="GMT24323.1"/>
    </source>
</evidence>
<evidence type="ECO:0000256" key="1">
    <source>
        <dbReference type="SAM" id="MobiDB-lite"/>
    </source>
</evidence>
<organism evidence="2 3">
    <name type="scientific">Pristionchus fissidentatus</name>
    <dbReference type="NCBI Taxonomy" id="1538716"/>
    <lineage>
        <taxon>Eukaryota</taxon>
        <taxon>Metazoa</taxon>
        <taxon>Ecdysozoa</taxon>
        <taxon>Nematoda</taxon>
        <taxon>Chromadorea</taxon>
        <taxon>Rhabditida</taxon>
        <taxon>Rhabditina</taxon>
        <taxon>Diplogasteromorpha</taxon>
        <taxon>Diplogasteroidea</taxon>
        <taxon>Neodiplogasteridae</taxon>
        <taxon>Pristionchus</taxon>
    </lineage>
</organism>
<gene>
    <name evidence="2" type="ORF">PFISCL1PPCAC_15620</name>
</gene>
<protein>
    <recommendedName>
        <fullName evidence="4">Mre11 DNA-binding domain-containing protein</fullName>
    </recommendedName>
</protein>
<feature type="compositionally biased region" description="Acidic residues" evidence="1">
    <location>
        <begin position="339"/>
        <end position="351"/>
    </location>
</feature>